<evidence type="ECO:0000313" key="2">
    <source>
        <dbReference type="EMBL" id="NRQ40957.1"/>
    </source>
</evidence>
<gene>
    <name evidence="2" type="ORF">HRH59_00010</name>
</gene>
<evidence type="ECO:0000256" key="1">
    <source>
        <dbReference type="SAM" id="Phobius"/>
    </source>
</evidence>
<sequence length="131" mass="14496">MCSKEIEALAWIDDARKTINKSLLTTVPIILTAIAVPLVAMFCSALLPSSETVATWFQRSGSIVVALAVWIELKNNSISGYIYPSGLSTSDFTILKNEYRWLYLAVRWSGFFLAISGTLIWGYGDIPLNNT</sequence>
<comment type="caution">
    <text evidence="2">The sequence shown here is derived from an EMBL/GenBank/DDBJ whole genome shotgun (WGS) entry which is preliminary data.</text>
</comment>
<evidence type="ECO:0000313" key="3">
    <source>
        <dbReference type="Proteomes" id="UP000523161"/>
    </source>
</evidence>
<accession>A0A7Y5AM84</accession>
<proteinExistence type="predicted"/>
<feature type="transmembrane region" description="Helical" evidence="1">
    <location>
        <begin position="23"/>
        <end position="47"/>
    </location>
</feature>
<feature type="transmembrane region" description="Helical" evidence="1">
    <location>
        <begin position="101"/>
        <end position="123"/>
    </location>
</feature>
<organism evidence="2 3">
    <name type="scientific">Rheinheimera lutimaris</name>
    <dbReference type="NCBI Taxonomy" id="2740584"/>
    <lineage>
        <taxon>Bacteria</taxon>
        <taxon>Pseudomonadati</taxon>
        <taxon>Pseudomonadota</taxon>
        <taxon>Gammaproteobacteria</taxon>
        <taxon>Chromatiales</taxon>
        <taxon>Chromatiaceae</taxon>
        <taxon>Rheinheimera</taxon>
    </lineage>
</organism>
<keyword evidence="1" id="KW-0472">Membrane</keyword>
<dbReference type="EMBL" id="JABSOD010000001">
    <property type="protein sequence ID" value="NRQ40957.1"/>
    <property type="molecule type" value="Genomic_DNA"/>
</dbReference>
<feature type="transmembrane region" description="Helical" evidence="1">
    <location>
        <begin position="53"/>
        <end position="73"/>
    </location>
</feature>
<reference evidence="2 3" key="1">
    <citation type="submission" date="2020-06" db="EMBL/GenBank/DDBJ databases">
        <title>Rheinheimera sp. nov., a marine bacterium isolated from coastal.</title>
        <authorList>
            <person name="Yu Q."/>
            <person name="Qi Y."/>
            <person name="Pu J."/>
        </authorList>
    </citation>
    <scope>NUCLEOTIDE SEQUENCE [LARGE SCALE GENOMIC DNA]</scope>
    <source>
        <strain evidence="2 3">YQF-2</strain>
    </source>
</reference>
<protein>
    <submittedName>
        <fullName evidence="2">Uncharacterized protein</fullName>
    </submittedName>
</protein>
<dbReference type="AlphaFoldDB" id="A0A7Y5AM84"/>
<dbReference type="Proteomes" id="UP000523161">
    <property type="component" value="Unassembled WGS sequence"/>
</dbReference>
<keyword evidence="1" id="KW-0812">Transmembrane</keyword>
<keyword evidence="3" id="KW-1185">Reference proteome</keyword>
<name>A0A7Y5AM84_9GAMM</name>
<dbReference type="RefSeq" id="WP_173499222.1">
    <property type="nucleotide sequence ID" value="NZ_JABSOD010000001.1"/>
</dbReference>
<keyword evidence="1" id="KW-1133">Transmembrane helix</keyword>